<dbReference type="Pfam" id="PF06750">
    <property type="entry name" value="A24_N_bact"/>
    <property type="match status" value="1"/>
</dbReference>
<feature type="domain" description="Prepilin type IV endopeptidase peptidase" evidence="11">
    <location>
        <begin position="116"/>
        <end position="225"/>
    </location>
</feature>
<protein>
    <recommendedName>
        <fullName evidence="9">Prepilin leader peptidase/N-methyltransferase</fullName>
        <ecNumber evidence="9">2.1.1.-</ecNumber>
        <ecNumber evidence="9">3.4.23.43</ecNumber>
    </recommendedName>
</protein>
<feature type="transmembrane region" description="Helical" evidence="10">
    <location>
        <begin position="106"/>
        <end position="124"/>
    </location>
</feature>
<comment type="subcellular location">
    <subcellularLocation>
        <location evidence="1">Cell inner membrane</location>
        <topology evidence="1">Multi-pass membrane protein</topology>
    </subcellularLocation>
    <subcellularLocation>
        <location evidence="9">Cell membrane</location>
        <topology evidence="9">Multi-pass membrane protein</topology>
    </subcellularLocation>
</comment>
<evidence type="ECO:0000256" key="8">
    <source>
        <dbReference type="RuleBase" id="RU003793"/>
    </source>
</evidence>
<dbReference type="InterPro" id="IPR014032">
    <property type="entry name" value="Peptidase_A24A_bac"/>
</dbReference>
<dbReference type="PRINTS" id="PR00864">
    <property type="entry name" value="PREPILNPTASE"/>
</dbReference>
<keyword evidence="3" id="KW-1003">Cell membrane</keyword>
<dbReference type="EMBL" id="CP123967">
    <property type="protein sequence ID" value="WGT47434.1"/>
    <property type="molecule type" value="Genomic_DNA"/>
</dbReference>
<dbReference type="PANTHER" id="PTHR30487:SF0">
    <property type="entry name" value="PREPILIN LEADER PEPTIDASE_N-METHYLTRANSFERASE-RELATED"/>
    <property type="match status" value="1"/>
</dbReference>
<evidence type="ECO:0000256" key="2">
    <source>
        <dbReference type="ARBA" id="ARBA00005801"/>
    </source>
</evidence>
<dbReference type="EC" id="3.4.23.43" evidence="9"/>
<dbReference type="InterPro" id="IPR010627">
    <property type="entry name" value="Prepilin_pept_A24_N"/>
</dbReference>
<dbReference type="Pfam" id="PF01478">
    <property type="entry name" value="Peptidase_A24"/>
    <property type="match status" value="1"/>
</dbReference>
<keyword evidence="9" id="KW-0645">Protease</keyword>
<dbReference type="InterPro" id="IPR000045">
    <property type="entry name" value="Prepilin_IV_endopep_pep"/>
</dbReference>
<evidence type="ECO:0000256" key="10">
    <source>
        <dbReference type="SAM" id="Phobius"/>
    </source>
</evidence>
<feature type="transmembrane region" description="Helical" evidence="10">
    <location>
        <begin position="161"/>
        <end position="181"/>
    </location>
</feature>
<evidence type="ECO:0000313" key="13">
    <source>
        <dbReference type="EMBL" id="WGT47434.1"/>
    </source>
</evidence>
<keyword evidence="9" id="KW-0489">Methyltransferase</keyword>
<reference evidence="13 14" key="1">
    <citation type="journal article" date="2008" name="Int. J. Syst. Evol. Microbiol.">
        <title>Tessaracoccus flavescens sp. nov., isolated from marine sediment.</title>
        <authorList>
            <person name="Lee D.W."/>
            <person name="Lee S.D."/>
        </authorList>
    </citation>
    <scope>NUCLEOTIDE SEQUENCE [LARGE SCALE GENOMIC DNA]</scope>
    <source>
        <strain evidence="13 14">T21</strain>
    </source>
</reference>
<dbReference type="PANTHER" id="PTHR30487">
    <property type="entry name" value="TYPE 4 PREPILIN-LIKE PROTEINS LEADER PEPTIDE-PROCESSING ENZYME"/>
    <property type="match status" value="1"/>
</dbReference>
<organism evidence="13 14">
    <name type="scientific">Tessaracoccus lacteus</name>
    <dbReference type="NCBI Taxonomy" id="3041766"/>
    <lineage>
        <taxon>Bacteria</taxon>
        <taxon>Bacillati</taxon>
        <taxon>Actinomycetota</taxon>
        <taxon>Actinomycetes</taxon>
        <taxon>Propionibacteriales</taxon>
        <taxon>Propionibacteriaceae</taxon>
        <taxon>Tessaracoccus</taxon>
    </lineage>
</organism>
<evidence type="ECO:0000256" key="7">
    <source>
        <dbReference type="ARBA" id="ARBA00023136"/>
    </source>
</evidence>
<evidence type="ECO:0000256" key="9">
    <source>
        <dbReference type="RuleBase" id="RU003794"/>
    </source>
</evidence>
<name>A0ABY8PY93_9ACTN</name>
<keyword evidence="9" id="KW-0808">Transferase</keyword>
<dbReference type="EC" id="2.1.1.-" evidence="9"/>
<proteinExistence type="inferred from homology"/>
<evidence type="ECO:0000256" key="4">
    <source>
        <dbReference type="ARBA" id="ARBA00022519"/>
    </source>
</evidence>
<keyword evidence="4" id="KW-0997">Cell inner membrane</keyword>
<comment type="function">
    <text evidence="9">Plays an essential role in type IV pili and type II pseudopili formation by proteolytically removing the leader sequence from substrate proteins and subsequently monomethylating the alpha-amino group of the newly exposed N-terminal phenylalanine.</text>
</comment>
<keyword evidence="7 10" id="KW-0472">Membrane</keyword>
<evidence type="ECO:0000256" key="6">
    <source>
        <dbReference type="ARBA" id="ARBA00022989"/>
    </source>
</evidence>
<dbReference type="Proteomes" id="UP001244136">
    <property type="component" value="Chromosome"/>
</dbReference>
<keyword evidence="14" id="KW-1185">Reference proteome</keyword>
<dbReference type="Gene3D" id="1.20.120.1220">
    <property type="match status" value="1"/>
</dbReference>
<keyword evidence="6 10" id="KW-1133">Transmembrane helix</keyword>
<comment type="similarity">
    <text evidence="2 8">Belongs to the peptidase A24 family.</text>
</comment>
<dbReference type="InterPro" id="IPR050882">
    <property type="entry name" value="Prepilin_peptidase/N-MTase"/>
</dbReference>
<feature type="transmembrane region" description="Helical" evidence="10">
    <location>
        <begin position="237"/>
        <end position="255"/>
    </location>
</feature>
<evidence type="ECO:0000259" key="11">
    <source>
        <dbReference type="Pfam" id="PF01478"/>
    </source>
</evidence>
<feature type="domain" description="Prepilin peptidase A24 N-terminal" evidence="12">
    <location>
        <begin position="16"/>
        <end position="97"/>
    </location>
</feature>
<evidence type="ECO:0000256" key="5">
    <source>
        <dbReference type="ARBA" id="ARBA00022692"/>
    </source>
</evidence>
<comment type="catalytic activity">
    <reaction evidence="9">
        <text>Typically cleaves a -Gly-|-Phe- bond to release an N-terminal, basic peptide of 5-8 residues from type IV prepilin, and then N-methylates the new N-terminal amino group, the methyl donor being S-adenosyl-L-methionine.</text>
        <dbReference type="EC" id="3.4.23.43"/>
    </reaction>
</comment>
<accession>A0ABY8PY93</accession>
<evidence type="ECO:0000313" key="14">
    <source>
        <dbReference type="Proteomes" id="UP001244136"/>
    </source>
</evidence>
<evidence type="ECO:0000256" key="1">
    <source>
        <dbReference type="ARBA" id="ARBA00004429"/>
    </source>
</evidence>
<evidence type="ECO:0000256" key="3">
    <source>
        <dbReference type="ARBA" id="ARBA00022475"/>
    </source>
</evidence>
<feature type="transmembrane region" description="Helical" evidence="10">
    <location>
        <begin position="212"/>
        <end position="230"/>
    </location>
</feature>
<keyword evidence="9" id="KW-0378">Hydrolase</keyword>
<feature type="transmembrane region" description="Helical" evidence="10">
    <location>
        <begin position="6"/>
        <end position="30"/>
    </location>
</feature>
<dbReference type="RefSeq" id="WP_281145164.1">
    <property type="nucleotide sequence ID" value="NZ_CP123967.1"/>
</dbReference>
<keyword evidence="9" id="KW-0511">Multifunctional enzyme</keyword>
<evidence type="ECO:0000259" key="12">
    <source>
        <dbReference type="Pfam" id="PF06750"/>
    </source>
</evidence>
<sequence>MSDLFPPVVGIPLAVVLGALIGSFLNVVIWRVPRGESIVSPGSACPGCGADIAWYDNVPILSWLVLRAHCRHCHEPISARYPAVEGCTAAAFGVVVWGAYAGSYPAALLPVLLYWTAVAIALALIDVDHHRLPDAIVLPSYAVTVALLILASVLTGDYARLVAALIGGIALGGFYLALALLRPGGMGLGDVKLAGALGMLVAWLGWAELLVGAFAAFLIGGLVGVALMAGSRATRKTALPFGPFMLLGAALGIWAGRPLADLYLTATGLA</sequence>
<gene>
    <name evidence="13" type="ORF">QH948_01205</name>
</gene>
<keyword evidence="5 9" id="KW-0812">Transmembrane</keyword>
<feature type="transmembrane region" description="Helical" evidence="10">
    <location>
        <begin position="136"/>
        <end position="155"/>
    </location>
</feature>